<comment type="subcellular location">
    <subcellularLocation>
        <location evidence="1">Nucleus membrane</location>
        <topology evidence="1">Multi-pass membrane protein</topology>
    </subcellularLocation>
</comment>
<evidence type="ECO:0000256" key="1">
    <source>
        <dbReference type="ARBA" id="ARBA00004232"/>
    </source>
</evidence>
<dbReference type="GeneID" id="90038077"/>
<dbReference type="Pfam" id="PF10332">
    <property type="entry name" value="DUF2418"/>
    <property type="match status" value="1"/>
</dbReference>
<keyword evidence="5 9" id="KW-1133">Transmembrane helix</keyword>
<comment type="similarity">
    <text evidence="2">Belongs to the NUR1 family.</text>
</comment>
<evidence type="ECO:0000256" key="3">
    <source>
        <dbReference type="ARBA" id="ARBA00018310"/>
    </source>
</evidence>
<evidence type="ECO:0000256" key="7">
    <source>
        <dbReference type="ARBA" id="ARBA00024979"/>
    </source>
</evidence>
<proteinExistence type="inferred from homology"/>
<feature type="transmembrane region" description="Helical" evidence="9">
    <location>
        <begin position="239"/>
        <end position="260"/>
    </location>
</feature>
<sequence>MPTPAREGQAHRRVVRRASLISRIKAYPLDLLLYINEELGTLEWDRLSETVALPAGVALDAVLFFSQLFASALNSSADLKGELFADGSALRNSHLADEVLAGRSRSGGFTRWMAAMFSALSLVILAGSFINALFVFTRRKEYAFFGRSAQDKKMNDAFYSQKSMLSLSEQSSPASSPTPQSSIRKAVNRAFSRFAIPEISTEETWVLKMWNPDQFCLKMFVTFSPLHALLLFFRSNGNLIRDCLLCVFLSVQMYILVTLFSQQVHDKQMVFSEMFEEYEQKAVRPKLSIVRREVAIGTDGSVDFHVPLPNRHFETHDIRPSTAPPSPLFGTPSSQSPLSFSTRGMPSDPSGFSSARPSPRQSMTGARSSFGSPAIPSHINSGTGTSSPLSRSGLTRTAFSNSAKNRRT</sequence>
<comment type="function">
    <text evidence="7">Member of a perinuclear network that controls recombination at multiple loci to maintain genome stability. Required for rDNA repeat stability.</text>
</comment>
<accession>A0ABR1F8P6</accession>
<organism evidence="10 11">
    <name type="scientific">Myxozyma melibiosi</name>
    <dbReference type="NCBI Taxonomy" id="54550"/>
    <lineage>
        <taxon>Eukaryota</taxon>
        <taxon>Fungi</taxon>
        <taxon>Dikarya</taxon>
        <taxon>Ascomycota</taxon>
        <taxon>Saccharomycotina</taxon>
        <taxon>Lipomycetes</taxon>
        <taxon>Lipomycetales</taxon>
        <taxon>Lipomycetaceae</taxon>
        <taxon>Myxozyma</taxon>
    </lineage>
</organism>
<name>A0ABR1F8P6_9ASCO</name>
<dbReference type="Proteomes" id="UP001498771">
    <property type="component" value="Unassembled WGS sequence"/>
</dbReference>
<dbReference type="PANTHER" id="PTHR28293:SF1">
    <property type="entry name" value="NUCLEAR RIM PROTEIN 1"/>
    <property type="match status" value="1"/>
</dbReference>
<comment type="caution">
    <text evidence="10">The sequence shown here is derived from an EMBL/GenBank/DDBJ whole genome shotgun (WGS) entry which is preliminary data.</text>
</comment>
<evidence type="ECO:0000256" key="4">
    <source>
        <dbReference type="ARBA" id="ARBA00022692"/>
    </source>
</evidence>
<dbReference type="RefSeq" id="XP_064768506.1">
    <property type="nucleotide sequence ID" value="XM_064912565.1"/>
</dbReference>
<gene>
    <name evidence="10" type="ORF">BZA70DRAFT_278213</name>
</gene>
<keyword evidence="6 9" id="KW-0472">Membrane</keyword>
<feature type="transmembrane region" description="Helical" evidence="9">
    <location>
        <begin position="112"/>
        <end position="137"/>
    </location>
</feature>
<protein>
    <recommendedName>
        <fullName evidence="3">Nuclear rim protein 1</fullName>
    </recommendedName>
</protein>
<keyword evidence="4 9" id="KW-0812">Transmembrane</keyword>
<evidence type="ECO:0000256" key="6">
    <source>
        <dbReference type="ARBA" id="ARBA00023136"/>
    </source>
</evidence>
<evidence type="ECO:0000256" key="2">
    <source>
        <dbReference type="ARBA" id="ARBA00007900"/>
    </source>
</evidence>
<feature type="compositionally biased region" description="Polar residues" evidence="8">
    <location>
        <begin position="331"/>
        <end position="371"/>
    </location>
</feature>
<feature type="region of interest" description="Disordered" evidence="8">
    <location>
        <begin position="313"/>
        <end position="408"/>
    </location>
</feature>
<feature type="compositionally biased region" description="Polar residues" evidence="8">
    <location>
        <begin position="378"/>
        <end position="408"/>
    </location>
</feature>
<reference evidence="10 11" key="1">
    <citation type="submission" date="2024-03" db="EMBL/GenBank/DDBJ databases">
        <title>Genome-scale model development and genomic sequencing of the oleaginous clade Lipomyces.</title>
        <authorList>
            <consortium name="Lawrence Berkeley National Laboratory"/>
            <person name="Czajka J.J."/>
            <person name="Han Y."/>
            <person name="Kim J."/>
            <person name="Mondo S.J."/>
            <person name="Hofstad B.A."/>
            <person name="Robles A."/>
            <person name="Haridas S."/>
            <person name="Riley R."/>
            <person name="LaButti K."/>
            <person name="Pangilinan J."/>
            <person name="Andreopoulos W."/>
            <person name="Lipzen A."/>
            <person name="Yan J."/>
            <person name="Wang M."/>
            <person name="Ng V."/>
            <person name="Grigoriev I.V."/>
            <person name="Spatafora J.W."/>
            <person name="Magnuson J.K."/>
            <person name="Baker S.E."/>
            <person name="Pomraning K.R."/>
        </authorList>
    </citation>
    <scope>NUCLEOTIDE SEQUENCE [LARGE SCALE GENOMIC DNA]</scope>
    <source>
        <strain evidence="10 11">Phaff 52-87</strain>
    </source>
</reference>
<dbReference type="PANTHER" id="PTHR28293">
    <property type="entry name" value="NUCLEAR RIM PROTEIN 1"/>
    <property type="match status" value="1"/>
</dbReference>
<evidence type="ECO:0000313" key="10">
    <source>
        <dbReference type="EMBL" id="KAK7205473.1"/>
    </source>
</evidence>
<evidence type="ECO:0000256" key="5">
    <source>
        <dbReference type="ARBA" id="ARBA00022989"/>
    </source>
</evidence>
<evidence type="ECO:0000256" key="9">
    <source>
        <dbReference type="SAM" id="Phobius"/>
    </source>
</evidence>
<dbReference type="EMBL" id="JBBJBU010000005">
    <property type="protein sequence ID" value="KAK7205473.1"/>
    <property type="molecule type" value="Genomic_DNA"/>
</dbReference>
<evidence type="ECO:0000313" key="11">
    <source>
        <dbReference type="Proteomes" id="UP001498771"/>
    </source>
</evidence>
<evidence type="ECO:0000256" key="8">
    <source>
        <dbReference type="SAM" id="MobiDB-lite"/>
    </source>
</evidence>
<dbReference type="InterPro" id="IPR018819">
    <property type="entry name" value="Nur1/Mug154"/>
</dbReference>
<keyword evidence="11" id="KW-1185">Reference proteome</keyword>